<proteinExistence type="predicted"/>
<dbReference type="PANTHER" id="PTHR42840:SF7">
    <property type="entry name" value="BINDING ROSSMANN FOLD OXIDOREDUCTASE, PUTATIVE (AFU_ORTHOLOGUE AFUA_4G10190)-RELATED"/>
    <property type="match status" value="1"/>
</dbReference>
<dbReference type="GO" id="GO:0005737">
    <property type="term" value="C:cytoplasm"/>
    <property type="evidence" value="ECO:0007669"/>
    <property type="project" value="TreeGrafter"/>
</dbReference>
<dbReference type="InterPro" id="IPR000683">
    <property type="entry name" value="Gfo/Idh/MocA-like_OxRdtase_N"/>
</dbReference>
<dbReference type="Pfam" id="PF01408">
    <property type="entry name" value="GFO_IDH_MocA"/>
    <property type="match status" value="1"/>
</dbReference>
<accession>U4L7D6</accession>
<evidence type="ECO:0000313" key="3">
    <source>
        <dbReference type="Proteomes" id="UP000018144"/>
    </source>
</evidence>
<dbReference type="AlphaFoldDB" id="U4L7D6"/>
<dbReference type="Proteomes" id="UP000018144">
    <property type="component" value="Unassembled WGS sequence"/>
</dbReference>
<dbReference type="GO" id="GO:0006740">
    <property type="term" value="P:NADPH regeneration"/>
    <property type="evidence" value="ECO:0007669"/>
    <property type="project" value="TreeGrafter"/>
</dbReference>
<dbReference type="Gene3D" id="3.30.360.10">
    <property type="entry name" value="Dihydrodipicolinate Reductase, domain 2"/>
    <property type="match status" value="1"/>
</dbReference>
<sequence>MSSHRVRVGIIGCGEVTQVVHLPNLVFLSEKFHVTYLCDVSPGALQLCSSRLPHPHKTTSDPNELCTASDVDVVFVLNSDEYHAEHSRLALFSGKHVFVEKPVALSSSAVNSIIDAEAETGNKVMVGYMRRYASAFEDAMKEIGGAGEILYAKVRDIIAPNPVFISQSGTFPQRFSDVSEADKEALSQRAATHVHQGLAVEAEVTVSKLSTDIWRILGSLGSHDLSLMREAFGMPESVLGCNLQFPIWTVLFKYPTFAVTYESGFDEVPRFDAHIEIFGKKKTVKVIYDTPYVKGLPVTMVVRESVEGDENAFQERTIRRTYEDPYTLEMLELWEMIVNDKPVKTTLADARKDLLVNKMIVQAAQKLGQL</sequence>
<dbReference type="InterPro" id="IPR036291">
    <property type="entry name" value="NAD(P)-bd_dom_sf"/>
</dbReference>
<name>U4L7D6_PYROM</name>
<dbReference type="GO" id="GO:0000166">
    <property type="term" value="F:nucleotide binding"/>
    <property type="evidence" value="ECO:0007669"/>
    <property type="project" value="InterPro"/>
</dbReference>
<protein>
    <submittedName>
        <fullName evidence="2">Similar to Inositol 2-dehydrogenase acc. no. Q8ZK57</fullName>
    </submittedName>
</protein>
<dbReference type="PANTHER" id="PTHR42840">
    <property type="entry name" value="NAD(P)-BINDING ROSSMANN-FOLD SUPERFAMILY PROTEIN-RELATED"/>
    <property type="match status" value="1"/>
</dbReference>
<keyword evidence="3" id="KW-1185">Reference proteome</keyword>
<dbReference type="STRING" id="1076935.U4L7D6"/>
<dbReference type="EMBL" id="HF935425">
    <property type="protein sequence ID" value="CCX08614.1"/>
    <property type="molecule type" value="Genomic_DNA"/>
</dbReference>
<organism evidence="2 3">
    <name type="scientific">Pyronema omphalodes (strain CBS 100304)</name>
    <name type="common">Pyronema confluens</name>
    <dbReference type="NCBI Taxonomy" id="1076935"/>
    <lineage>
        <taxon>Eukaryota</taxon>
        <taxon>Fungi</taxon>
        <taxon>Dikarya</taxon>
        <taxon>Ascomycota</taxon>
        <taxon>Pezizomycotina</taxon>
        <taxon>Pezizomycetes</taxon>
        <taxon>Pezizales</taxon>
        <taxon>Pyronemataceae</taxon>
        <taxon>Pyronema</taxon>
    </lineage>
</organism>
<dbReference type="Gene3D" id="3.40.50.720">
    <property type="entry name" value="NAD(P)-binding Rossmann-like Domain"/>
    <property type="match status" value="1"/>
</dbReference>
<gene>
    <name evidence="2" type="ORF">PCON_08207</name>
</gene>
<dbReference type="OrthoDB" id="64915at2759"/>
<dbReference type="SUPFAM" id="SSF51735">
    <property type="entry name" value="NAD(P)-binding Rossmann-fold domains"/>
    <property type="match status" value="1"/>
</dbReference>
<dbReference type="OMA" id="EITQVAH"/>
<evidence type="ECO:0000313" key="2">
    <source>
        <dbReference type="EMBL" id="CCX08614.1"/>
    </source>
</evidence>
<reference evidence="2 3" key="1">
    <citation type="journal article" date="2013" name="PLoS Genet.">
        <title>The genome and development-dependent transcriptomes of Pyronema confluens: a window into fungal evolution.</title>
        <authorList>
            <person name="Traeger S."/>
            <person name="Altegoer F."/>
            <person name="Freitag M."/>
            <person name="Gabaldon T."/>
            <person name="Kempken F."/>
            <person name="Kumar A."/>
            <person name="Marcet-Houben M."/>
            <person name="Poggeler S."/>
            <person name="Stajich J.E."/>
            <person name="Nowrousian M."/>
        </authorList>
    </citation>
    <scope>NUCLEOTIDE SEQUENCE [LARGE SCALE GENOMIC DNA]</scope>
    <source>
        <strain evidence="3">CBS 100304</strain>
        <tissue evidence="2">Vegetative mycelium</tissue>
    </source>
</reference>
<dbReference type="GO" id="GO:0016491">
    <property type="term" value="F:oxidoreductase activity"/>
    <property type="evidence" value="ECO:0007669"/>
    <property type="project" value="TreeGrafter"/>
</dbReference>
<feature type="domain" description="Gfo/Idh/MocA-like oxidoreductase N-terminal" evidence="1">
    <location>
        <begin position="6"/>
        <end position="128"/>
    </location>
</feature>
<dbReference type="eggNOG" id="ENOG502QTKU">
    <property type="taxonomic scope" value="Eukaryota"/>
</dbReference>
<evidence type="ECO:0000259" key="1">
    <source>
        <dbReference type="Pfam" id="PF01408"/>
    </source>
</evidence>